<dbReference type="EMBL" id="AB767244">
    <property type="protein sequence ID" value="BAM68877.1"/>
    <property type="molecule type" value="Genomic_DNA"/>
</dbReference>
<evidence type="ECO:0008006" key="3">
    <source>
        <dbReference type="Google" id="ProtNLM"/>
    </source>
</evidence>
<evidence type="ECO:0000313" key="2">
    <source>
        <dbReference type="Proteomes" id="UP000010365"/>
    </source>
</evidence>
<name>L0MY07_9CAUD</name>
<dbReference type="Proteomes" id="UP000010365">
    <property type="component" value="Segment"/>
</dbReference>
<proteinExistence type="predicted"/>
<protein>
    <recommendedName>
        <fullName evidence="3">VRR-NUC domain-containing protein</fullName>
    </recommendedName>
</protein>
<dbReference type="GeneID" id="14515986"/>
<dbReference type="OrthoDB" id="16884at10239"/>
<dbReference type="KEGG" id="vg:14515986"/>
<reference evidence="1 2" key="1">
    <citation type="journal article" date="2013" name="Genome Announc.">
        <title>Complete Genome Sequence of a Novel Myovirus Which Infects Atypical Strains of Edwardsiella tarda.</title>
        <authorList>
            <person name="Yasuike M."/>
            <person name="Sugaya E."/>
            <person name="Nakamura Y."/>
            <person name="Shigenobu Y."/>
            <person name="Kawato Y."/>
            <person name="Kai W."/>
            <person name="Nagai S."/>
            <person name="Fujiwara A."/>
            <person name="Sano M."/>
            <person name="Kobayashi T."/>
            <person name="Nakai T."/>
        </authorList>
    </citation>
    <scope>NUCLEOTIDE SEQUENCE [LARGE SCALE GENOMIC DNA]</scope>
</reference>
<organism evidence="1 2">
    <name type="scientific">Edwardsiella phage MSW-3</name>
    <dbReference type="NCBI Taxonomy" id="1264700"/>
    <lineage>
        <taxon>Viruses</taxon>
        <taxon>Duplodnaviria</taxon>
        <taxon>Heunggongvirae</taxon>
        <taxon>Uroviricota</taxon>
        <taxon>Caudoviricetes</taxon>
        <taxon>Yokohamavirus</taxon>
        <taxon>Yokohamavirus MSW3</taxon>
    </lineage>
</organism>
<evidence type="ECO:0000313" key="1">
    <source>
        <dbReference type="EMBL" id="BAM68877.1"/>
    </source>
</evidence>
<sequence>MQLLSQWAQRHGVSVAALDELKGLLGAVTGAVPDDHAGHSEAWVQQQVRLTAARAGGLLWRNNSGACKDERGSMVRYGLCNESPQLNKKLKSSDLIGVTPVTVTPLMVGHQIGVFTAVEVKTPGWHLTPGDKRAQAQAAFGALVVSKGGIFTFAQSVEDYKRAIA</sequence>
<dbReference type="RefSeq" id="YP_007348969.1">
    <property type="nucleotide sequence ID" value="NC_020082.1"/>
</dbReference>
<keyword evidence="2" id="KW-1185">Reference proteome</keyword>
<accession>L0MY07</accession>